<comment type="subcellular location">
    <subcellularLocation>
        <location evidence="1">Membrane</location>
        <topology evidence="1">Multi-pass membrane protein</topology>
    </subcellularLocation>
</comment>
<feature type="transmembrane region" description="Helical" evidence="6">
    <location>
        <begin position="20"/>
        <end position="43"/>
    </location>
</feature>
<feature type="transmembrane region" description="Helical" evidence="6">
    <location>
        <begin position="246"/>
        <end position="266"/>
    </location>
</feature>
<feature type="transmembrane region" description="Helical" evidence="6">
    <location>
        <begin position="112"/>
        <end position="134"/>
    </location>
</feature>
<dbReference type="RefSeq" id="XP_009534425.1">
    <property type="nucleotide sequence ID" value="XM_009536130.1"/>
</dbReference>
<keyword evidence="4 6" id="KW-1133">Transmembrane helix</keyword>
<dbReference type="InterPro" id="IPR036259">
    <property type="entry name" value="MFS_trans_sf"/>
</dbReference>
<feature type="domain" description="Major facilitator superfamily (MFS) profile" evidence="7">
    <location>
        <begin position="22"/>
        <end position="393"/>
    </location>
</feature>
<dbReference type="EMBL" id="JH159159">
    <property type="protein sequence ID" value="EGZ09564.1"/>
    <property type="molecule type" value="Genomic_DNA"/>
</dbReference>
<dbReference type="InterPro" id="IPR020846">
    <property type="entry name" value="MFS_dom"/>
</dbReference>
<feature type="transmembrane region" description="Helical" evidence="6">
    <location>
        <begin position="87"/>
        <end position="106"/>
    </location>
</feature>
<evidence type="ECO:0000256" key="6">
    <source>
        <dbReference type="SAM" id="Phobius"/>
    </source>
</evidence>
<dbReference type="Gene3D" id="1.20.1250.20">
    <property type="entry name" value="MFS general substrate transporter like domains"/>
    <property type="match status" value="2"/>
</dbReference>
<evidence type="ECO:0000256" key="5">
    <source>
        <dbReference type="ARBA" id="ARBA00023136"/>
    </source>
</evidence>
<dbReference type="Proteomes" id="UP000002640">
    <property type="component" value="Unassembled WGS sequence"/>
</dbReference>
<dbReference type="PANTHER" id="PTHR23511">
    <property type="entry name" value="SYNAPTIC VESICLE GLYCOPROTEIN 2"/>
    <property type="match status" value="1"/>
</dbReference>
<dbReference type="Pfam" id="PF00083">
    <property type="entry name" value="Sugar_tr"/>
    <property type="match status" value="2"/>
</dbReference>
<feature type="transmembrane region" description="Helical" evidence="6">
    <location>
        <begin position="146"/>
        <end position="168"/>
    </location>
</feature>
<organism evidence="8 9">
    <name type="scientific">Phytophthora sojae (strain P6497)</name>
    <name type="common">Soybean stem and root rot agent</name>
    <name type="synonym">Phytophthora megasperma f. sp. glycines</name>
    <dbReference type="NCBI Taxonomy" id="1094619"/>
    <lineage>
        <taxon>Eukaryota</taxon>
        <taxon>Sar</taxon>
        <taxon>Stramenopiles</taxon>
        <taxon>Oomycota</taxon>
        <taxon>Peronosporomycetes</taxon>
        <taxon>Peronosporales</taxon>
        <taxon>Peronosporaceae</taxon>
        <taxon>Phytophthora</taxon>
    </lineage>
</organism>
<evidence type="ECO:0000256" key="3">
    <source>
        <dbReference type="ARBA" id="ARBA00022692"/>
    </source>
</evidence>
<dbReference type="SUPFAM" id="SSF103473">
    <property type="entry name" value="MFS general substrate transporter"/>
    <property type="match status" value="1"/>
</dbReference>
<name>G5A4G3_PHYSP</name>
<dbReference type="InterPro" id="IPR005829">
    <property type="entry name" value="Sugar_transporter_CS"/>
</dbReference>
<dbReference type="InParanoid" id="G5A4G3"/>
<dbReference type="InterPro" id="IPR005828">
    <property type="entry name" value="MFS_sugar_transport-like"/>
</dbReference>
<evidence type="ECO:0000256" key="2">
    <source>
        <dbReference type="ARBA" id="ARBA00022448"/>
    </source>
</evidence>
<dbReference type="GeneID" id="20647552"/>
<dbReference type="GO" id="GO:0016020">
    <property type="term" value="C:membrane"/>
    <property type="evidence" value="ECO:0007669"/>
    <property type="project" value="UniProtKB-SubCell"/>
</dbReference>
<evidence type="ECO:0000313" key="8">
    <source>
        <dbReference type="EMBL" id="EGZ09564.1"/>
    </source>
</evidence>
<feature type="transmembrane region" description="Helical" evidence="6">
    <location>
        <begin position="302"/>
        <end position="325"/>
    </location>
</feature>
<dbReference type="AlphaFoldDB" id="G5A4G3"/>
<dbReference type="PROSITE" id="PS00217">
    <property type="entry name" value="SUGAR_TRANSPORT_2"/>
    <property type="match status" value="1"/>
</dbReference>
<protein>
    <recommendedName>
        <fullName evidence="7">Major facilitator superfamily (MFS) profile domain-containing protein</fullName>
    </recommendedName>
</protein>
<proteinExistence type="predicted"/>
<dbReference type="KEGG" id="psoj:PHYSODRAFT_338336"/>
<feature type="transmembrane region" description="Helical" evidence="6">
    <location>
        <begin position="337"/>
        <end position="357"/>
    </location>
</feature>
<dbReference type="GO" id="GO:0022857">
    <property type="term" value="F:transmembrane transporter activity"/>
    <property type="evidence" value="ECO:0007669"/>
    <property type="project" value="InterPro"/>
</dbReference>
<dbReference type="SMR" id="G5A4G3"/>
<evidence type="ECO:0000256" key="1">
    <source>
        <dbReference type="ARBA" id="ARBA00004141"/>
    </source>
</evidence>
<dbReference type="PROSITE" id="PS50850">
    <property type="entry name" value="MFS"/>
    <property type="match status" value="1"/>
</dbReference>
<keyword evidence="2" id="KW-0813">Transport</keyword>
<reference evidence="8 9" key="1">
    <citation type="journal article" date="2006" name="Science">
        <title>Phytophthora genome sequences uncover evolutionary origins and mechanisms of pathogenesis.</title>
        <authorList>
            <person name="Tyler B.M."/>
            <person name="Tripathy S."/>
            <person name="Zhang X."/>
            <person name="Dehal P."/>
            <person name="Jiang R.H."/>
            <person name="Aerts A."/>
            <person name="Arredondo F.D."/>
            <person name="Baxter L."/>
            <person name="Bensasson D."/>
            <person name="Beynon J.L."/>
            <person name="Chapman J."/>
            <person name="Damasceno C.M."/>
            <person name="Dorrance A.E."/>
            <person name="Dou D."/>
            <person name="Dickerman A.W."/>
            <person name="Dubchak I.L."/>
            <person name="Garbelotto M."/>
            <person name="Gijzen M."/>
            <person name="Gordon S.G."/>
            <person name="Govers F."/>
            <person name="Grunwald N.J."/>
            <person name="Huang W."/>
            <person name="Ivors K.L."/>
            <person name="Jones R.W."/>
            <person name="Kamoun S."/>
            <person name="Krampis K."/>
            <person name="Lamour K.H."/>
            <person name="Lee M.K."/>
            <person name="McDonald W.H."/>
            <person name="Medina M."/>
            <person name="Meijer H.J."/>
            <person name="Nordberg E.K."/>
            <person name="Maclean D.J."/>
            <person name="Ospina-Giraldo M.D."/>
            <person name="Morris P.F."/>
            <person name="Phuntumart V."/>
            <person name="Putnam N.H."/>
            <person name="Rash S."/>
            <person name="Rose J.K."/>
            <person name="Sakihama Y."/>
            <person name="Salamov A.A."/>
            <person name="Savidor A."/>
            <person name="Scheuring C.F."/>
            <person name="Smith B.M."/>
            <person name="Sobral B.W."/>
            <person name="Terry A."/>
            <person name="Torto-Alalibo T.A."/>
            <person name="Win J."/>
            <person name="Xu Z."/>
            <person name="Zhang H."/>
            <person name="Grigoriev I.V."/>
            <person name="Rokhsar D.S."/>
            <person name="Boore J.L."/>
        </authorList>
    </citation>
    <scope>NUCLEOTIDE SEQUENCE [LARGE SCALE GENOMIC DNA]</scope>
    <source>
        <strain evidence="8 9">P6497</strain>
    </source>
</reference>
<dbReference type="PANTHER" id="PTHR23511:SF5">
    <property type="entry name" value="MAJOR FACILITATOR-TYPE TRANSPORTER HXNZ-RELATED"/>
    <property type="match status" value="1"/>
</dbReference>
<feature type="transmembrane region" description="Helical" evidence="6">
    <location>
        <begin position="369"/>
        <end position="390"/>
    </location>
</feature>
<sequence>MNTVRRRLDSLEAYPSWFIIRLLLLTGFSWSLNAAECVLFTFARRKISRSVRMTTFAVEALGDGLFIGAVVGAPQFGHIAGAKGRRWALLLAKTLSLLGLVLSVMARKDYELIIARILAGIGFGGELPVATVLVHELTSKSMRGRMVALLHAFTGVGGVVGVALALSLEPRFGWRTASGRVTEAMQGVERLERAHGTRMIDDHAMLRDVSTEDLESSVEVVKPPMRDRATRVWMVWAAMELSGRALGIWTTMVLLGLAQIAGSVLASMMLEEVDPKKLLARCAASASLIAVVLSHSPWNGPVVIIGVCMVSALLAAGWSCALVYAPSNFSTEARGRGVGYAFGFSRLSAVIGAWLYPRMFNIWRVSVPAIAWMFAALLVAIVLWAVLPFWNGMLQFKEGAVLRDDRTTGSKVKLDDSESSVLLVRSHNKKEE</sequence>
<keyword evidence="3 6" id="KW-0812">Transmembrane</keyword>
<gene>
    <name evidence="8" type="ORF">PHYSODRAFT_338336</name>
</gene>
<accession>G5A4G3</accession>
<evidence type="ECO:0000256" key="4">
    <source>
        <dbReference type="ARBA" id="ARBA00022989"/>
    </source>
</evidence>
<keyword evidence="9" id="KW-1185">Reference proteome</keyword>
<keyword evidence="5 6" id="KW-0472">Membrane</keyword>
<evidence type="ECO:0000313" key="9">
    <source>
        <dbReference type="Proteomes" id="UP000002640"/>
    </source>
</evidence>
<evidence type="ECO:0000259" key="7">
    <source>
        <dbReference type="PROSITE" id="PS50850"/>
    </source>
</evidence>